<reference evidence="3" key="1">
    <citation type="journal article" date="2021" name="Nat. Commun.">
        <title>Genetic determinants of endophytism in the Arabidopsis root mycobiome.</title>
        <authorList>
            <person name="Mesny F."/>
            <person name="Miyauchi S."/>
            <person name="Thiergart T."/>
            <person name="Pickel B."/>
            <person name="Atanasova L."/>
            <person name="Karlsson M."/>
            <person name="Huettel B."/>
            <person name="Barry K.W."/>
            <person name="Haridas S."/>
            <person name="Chen C."/>
            <person name="Bauer D."/>
            <person name="Andreopoulos W."/>
            <person name="Pangilinan J."/>
            <person name="LaButti K."/>
            <person name="Riley R."/>
            <person name="Lipzen A."/>
            <person name="Clum A."/>
            <person name="Drula E."/>
            <person name="Henrissat B."/>
            <person name="Kohler A."/>
            <person name="Grigoriev I.V."/>
            <person name="Martin F.M."/>
            <person name="Hacquard S."/>
        </authorList>
    </citation>
    <scope>NUCLEOTIDE SEQUENCE</scope>
    <source>
        <strain evidence="3">MPI-CAGE-AT-0016</strain>
    </source>
</reference>
<feature type="domain" description="Heterokaryon incompatibility" evidence="2">
    <location>
        <begin position="263"/>
        <end position="412"/>
    </location>
</feature>
<dbReference type="AlphaFoldDB" id="A0A8K0X3X9"/>
<organism evidence="3 4">
    <name type="scientific">Plectosphaerella cucumerina</name>
    <dbReference type="NCBI Taxonomy" id="40658"/>
    <lineage>
        <taxon>Eukaryota</taxon>
        <taxon>Fungi</taxon>
        <taxon>Dikarya</taxon>
        <taxon>Ascomycota</taxon>
        <taxon>Pezizomycotina</taxon>
        <taxon>Sordariomycetes</taxon>
        <taxon>Hypocreomycetidae</taxon>
        <taxon>Glomerellales</taxon>
        <taxon>Plectosphaerellaceae</taxon>
        <taxon>Plectosphaerella</taxon>
    </lineage>
</organism>
<dbReference type="Pfam" id="PF06985">
    <property type="entry name" value="HET"/>
    <property type="match status" value="1"/>
</dbReference>
<keyword evidence="4" id="KW-1185">Reference proteome</keyword>
<dbReference type="EMBL" id="JAGPXD010000003">
    <property type="protein sequence ID" value="KAH7363162.1"/>
    <property type="molecule type" value="Genomic_DNA"/>
</dbReference>
<evidence type="ECO:0000313" key="3">
    <source>
        <dbReference type="EMBL" id="KAH7363162.1"/>
    </source>
</evidence>
<dbReference type="Proteomes" id="UP000813385">
    <property type="component" value="Unassembled WGS sequence"/>
</dbReference>
<dbReference type="OrthoDB" id="4841500at2759"/>
<evidence type="ECO:0000259" key="2">
    <source>
        <dbReference type="Pfam" id="PF06985"/>
    </source>
</evidence>
<sequence length="710" mass="80404">MSLALTMPSRRDLPQNGYFEHASIPGREGRPDPEVSEQIVDVSLDGQYLCYVCVKLRARILEIWTTRDTTDVGSHAINRTLPHHNSTYALTEGYLNGCTLCALIWNSLSNVHRRKPTLADLRQWRQMWTQSMRLGGTVDLVITGSSQGELILWPRFVGPRGEVSSVRRRCYLSVTAAYTSLEPPAFTYGTQLGAEGGSKALPVSTSSLAIVEHAVRMLKECHDSHEQCRRHGPSVLPTRLLEIHDDENVQLVKGAGLPPDTPYTALSYCWGWQPSSTVMQLTLSKLASFDAGFRVELLPKTVREAIHFTRLIGIRHIWVDLLCIIQDSPEDKNHEIDAMARIYEGSHLTICALGAESMDGGLYSLRHPILYSSIPLSEADTAGSRRIDVHFKMSDDSWWWWPAHKRGWIYQERILSRRVLSFGPFMVWTCRQTTVKEFDIAPSYGDGRFELSSQLYRSLVAAEASGEERSVAVYRAWHKVLQHFHFTDLRFRTDRLAAVTGILSLVRRQTGWDNHAGLWGPFLLQELLWEPSARPVYATGLAPSWSWIAWDGRIDFKAPEGPGTEILATVRRVSDIPSSDHTIPSLPCLQLDCAPLKVLSMHRREGIPHAEIQDWPFPSIIQYTPDGDESDRAAELLLLCMWDDMYVYGLMVARSRRMSTSRGPLYERVGFLKALKGQALADAAVYWGRRTRKDFEDRIFNSTRQSVLLV</sequence>
<name>A0A8K0X3X9_9PEZI</name>
<dbReference type="PANTHER" id="PTHR33112">
    <property type="entry name" value="DOMAIN PROTEIN, PUTATIVE-RELATED"/>
    <property type="match status" value="1"/>
</dbReference>
<protein>
    <submittedName>
        <fullName evidence="3">Heterokaryon incompatibility protein-domain-containing protein</fullName>
    </submittedName>
</protein>
<evidence type="ECO:0000313" key="4">
    <source>
        <dbReference type="Proteomes" id="UP000813385"/>
    </source>
</evidence>
<evidence type="ECO:0000256" key="1">
    <source>
        <dbReference type="SAM" id="MobiDB-lite"/>
    </source>
</evidence>
<feature type="region of interest" description="Disordered" evidence="1">
    <location>
        <begin position="1"/>
        <end position="34"/>
    </location>
</feature>
<gene>
    <name evidence="3" type="ORF">B0T11DRAFT_282207</name>
</gene>
<accession>A0A8K0X3X9</accession>
<dbReference type="InterPro" id="IPR010730">
    <property type="entry name" value="HET"/>
</dbReference>
<dbReference type="PANTHER" id="PTHR33112:SF8">
    <property type="entry name" value="HETEROKARYON INCOMPATIBILITY DOMAIN-CONTAINING PROTEIN"/>
    <property type="match status" value="1"/>
</dbReference>
<comment type="caution">
    <text evidence="3">The sequence shown here is derived from an EMBL/GenBank/DDBJ whole genome shotgun (WGS) entry which is preliminary data.</text>
</comment>
<proteinExistence type="predicted"/>